<evidence type="ECO:0000256" key="2">
    <source>
        <dbReference type="PIRSR" id="PIRSR613078-1"/>
    </source>
</evidence>
<keyword evidence="5" id="KW-1185">Reference proteome</keyword>
<gene>
    <name evidence="4" type="ordered locus">Deima_1335</name>
</gene>
<dbReference type="GO" id="GO:0005829">
    <property type="term" value="C:cytosol"/>
    <property type="evidence" value="ECO:0007669"/>
    <property type="project" value="TreeGrafter"/>
</dbReference>
<organism evidence="4 5">
    <name type="scientific">Deinococcus maricopensis (strain DSM 21211 / LMG 22137 / NRRL B-23946 / LB-34)</name>
    <dbReference type="NCBI Taxonomy" id="709986"/>
    <lineage>
        <taxon>Bacteria</taxon>
        <taxon>Thermotogati</taxon>
        <taxon>Deinococcota</taxon>
        <taxon>Deinococci</taxon>
        <taxon>Deinococcales</taxon>
        <taxon>Deinococcaceae</taxon>
        <taxon>Deinococcus</taxon>
    </lineage>
</organism>
<evidence type="ECO:0000313" key="5">
    <source>
        <dbReference type="Proteomes" id="UP000008635"/>
    </source>
</evidence>
<dbReference type="SUPFAM" id="SSF53254">
    <property type="entry name" value="Phosphoglycerate mutase-like"/>
    <property type="match status" value="1"/>
</dbReference>
<dbReference type="AlphaFoldDB" id="E8U7E6"/>
<dbReference type="EMBL" id="CP002454">
    <property type="protein sequence ID" value="ADV66985.1"/>
    <property type="molecule type" value="Genomic_DNA"/>
</dbReference>
<dbReference type="OrthoDB" id="9781415at2"/>
<evidence type="ECO:0000313" key="4">
    <source>
        <dbReference type="EMBL" id="ADV66985.1"/>
    </source>
</evidence>
<dbReference type="SMART" id="SM00855">
    <property type="entry name" value="PGAM"/>
    <property type="match status" value="1"/>
</dbReference>
<proteinExistence type="predicted"/>
<feature type="binding site" evidence="3">
    <location>
        <begin position="26"/>
        <end position="33"/>
    </location>
    <ligand>
        <name>substrate</name>
    </ligand>
</feature>
<accession>E8U7E6</accession>
<feature type="binding site" evidence="3">
    <location>
        <position position="76"/>
    </location>
    <ligand>
        <name>substrate</name>
    </ligand>
</feature>
<dbReference type="eggNOG" id="COG0406">
    <property type="taxonomic scope" value="Bacteria"/>
</dbReference>
<feature type="active site" description="Proton donor/acceptor" evidence="2">
    <location>
        <position position="102"/>
    </location>
</feature>
<dbReference type="GO" id="GO:0045820">
    <property type="term" value="P:negative regulation of glycolytic process"/>
    <property type="evidence" value="ECO:0007669"/>
    <property type="project" value="TreeGrafter"/>
</dbReference>
<dbReference type="GO" id="GO:0043456">
    <property type="term" value="P:regulation of pentose-phosphate shunt"/>
    <property type="evidence" value="ECO:0007669"/>
    <property type="project" value="TreeGrafter"/>
</dbReference>
<dbReference type="PROSITE" id="PS00175">
    <property type="entry name" value="PG_MUTASE"/>
    <property type="match status" value="1"/>
</dbReference>
<dbReference type="KEGG" id="dmr:Deima_1335"/>
<evidence type="ECO:0000256" key="3">
    <source>
        <dbReference type="PIRSR" id="PIRSR613078-2"/>
    </source>
</evidence>
<dbReference type="PANTHER" id="PTHR46517">
    <property type="entry name" value="FRUCTOSE-2,6-BISPHOSPHATASE TIGAR"/>
    <property type="match status" value="1"/>
</dbReference>
<dbReference type="HOGENOM" id="CLU_033323_9_5_0"/>
<sequence>MTTTHRLPTGFAPLPRDAATEFWVVRHGESTWNVAGRYQGQTDVPLSPLGHLQAASLAGRLTAQTFDAVYTSDLARAYDTAQAVAQRLSGPPEVRIDAGLREIDVGELAGRDRATLEQDYPAYLAALRTDPWRTRRPGGESMADLAERAGATFRTLRERHPGGRVLVFTHGGVVRVAVGLALGGNLEHAWARLSVLNTSVTRFLLGPEGGQLLTFNDAAHLETLEAATEMDDIVGEGAP</sequence>
<dbReference type="Proteomes" id="UP000008635">
    <property type="component" value="Chromosome"/>
</dbReference>
<name>E8U7E6_DEIML</name>
<dbReference type="InterPro" id="IPR051695">
    <property type="entry name" value="Phosphoglycerate_Mutase"/>
</dbReference>
<dbReference type="RefSeq" id="WP_013556490.1">
    <property type="nucleotide sequence ID" value="NC_014958.1"/>
</dbReference>
<dbReference type="CDD" id="cd07067">
    <property type="entry name" value="HP_PGM_like"/>
    <property type="match status" value="1"/>
</dbReference>
<protein>
    <submittedName>
        <fullName evidence="4">Phosphoglycerate mutase</fullName>
    </submittedName>
</protein>
<reference evidence="4 5" key="1">
    <citation type="journal article" date="2011" name="Stand. Genomic Sci.">
        <title>Complete genome sequence of Deinococcus maricopensis type strain (LB-34).</title>
        <authorList>
            <person name="Pukall R."/>
            <person name="Zeytun A."/>
            <person name="Lucas S."/>
            <person name="Lapidus A."/>
            <person name="Hammon N."/>
            <person name="Deshpande S."/>
            <person name="Nolan M."/>
            <person name="Cheng J.F."/>
            <person name="Pitluck S."/>
            <person name="Liolios K."/>
            <person name="Pagani I."/>
            <person name="Mikhailova N."/>
            <person name="Ivanova N."/>
            <person name="Mavromatis K."/>
            <person name="Pati A."/>
            <person name="Tapia R."/>
            <person name="Han C."/>
            <person name="Goodwin L."/>
            <person name="Chen A."/>
            <person name="Palaniappan K."/>
            <person name="Land M."/>
            <person name="Hauser L."/>
            <person name="Chang Y.J."/>
            <person name="Jeffries C.D."/>
            <person name="Brambilla E.M."/>
            <person name="Rohde M."/>
            <person name="Goker M."/>
            <person name="Detter J.C."/>
            <person name="Woyke T."/>
            <person name="Bristow J."/>
            <person name="Eisen J.A."/>
            <person name="Markowitz V."/>
            <person name="Hugenholtz P."/>
            <person name="Kyrpides N.C."/>
            <person name="Klenk H.P."/>
        </authorList>
    </citation>
    <scope>NUCLEOTIDE SEQUENCE [LARGE SCALE GENOMIC DNA]</scope>
    <source>
        <strain evidence="5">DSM 21211 / LMG 22137 / NRRL B-23946 / LB-34</strain>
    </source>
</reference>
<dbReference type="STRING" id="709986.Deima_1335"/>
<keyword evidence="1" id="KW-0378">Hydrolase</keyword>
<dbReference type="InterPro" id="IPR001345">
    <property type="entry name" value="PG/BPGM_mutase_AS"/>
</dbReference>
<feature type="active site" description="Tele-phosphohistidine intermediate" evidence="2">
    <location>
        <position position="27"/>
    </location>
</feature>
<reference evidence="5" key="2">
    <citation type="submission" date="2011-01" db="EMBL/GenBank/DDBJ databases">
        <title>The complete genome of Deinococcus maricopensis DSM 21211.</title>
        <authorList>
            <consortium name="US DOE Joint Genome Institute (JGI-PGF)"/>
            <person name="Lucas S."/>
            <person name="Copeland A."/>
            <person name="Lapidus A."/>
            <person name="Goodwin L."/>
            <person name="Pitluck S."/>
            <person name="Kyrpides N."/>
            <person name="Mavromatis K."/>
            <person name="Pagani I."/>
            <person name="Ivanova N."/>
            <person name="Ovchinnikova G."/>
            <person name="Zeytun A."/>
            <person name="Detter J.C."/>
            <person name="Han C."/>
            <person name="Land M."/>
            <person name="Hauser L."/>
            <person name="Markowitz V."/>
            <person name="Cheng J.-F."/>
            <person name="Hugenholtz P."/>
            <person name="Woyke T."/>
            <person name="Wu D."/>
            <person name="Pukall R."/>
            <person name="Gehrich-Schroeter G."/>
            <person name="Brambilla E."/>
            <person name="Klenk H.-P."/>
            <person name="Eisen J.A."/>
        </authorList>
    </citation>
    <scope>NUCLEOTIDE SEQUENCE [LARGE SCALE GENOMIC DNA]</scope>
    <source>
        <strain evidence="5">DSM 21211 / LMG 22137 / NRRL B-23946 / LB-34</strain>
    </source>
</reference>
<dbReference type="Pfam" id="PF00300">
    <property type="entry name" value="His_Phos_1"/>
    <property type="match status" value="1"/>
</dbReference>
<dbReference type="InterPro" id="IPR029033">
    <property type="entry name" value="His_PPase_superfam"/>
</dbReference>
<dbReference type="Gene3D" id="3.40.50.1240">
    <property type="entry name" value="Phosphoglycerate mutase-like"/>
    <property type="match status" value="1"/>
</dbReference>
<dbReference type="GO" id="GO:0004331">
    <property type="term" value="F:fructose-2,6-bisphosphate 2-phosphatase activity"/>
    <property type="evidence" value="ECO:0007669"/>
    <property type="project" value="TreeGrafter"/>
</dbReference>
<evidence type="ECO:0000256" key="1">
    <source>
        <dbReference type="ARBA" id="ARBA00022801"/>
    </source>
</evidence>
<dbReference type="PANTHER" id="PTHR46517:SF1">
    <property type="entry name" value="FRUCTOSE-2,6-BISPHOSPHATASE TIGAR"/>
    <property type="match status" value="1"/>
</dbReference>
<dbReference type="InterPro" id="IPR013078">
    <property type="entry name" value="His_Pase_superF_clade-1"/>
</dbReference>